<organism evidence="7 8">
    <name type="scientific">Candidatus Wallbacteria bacterium HGW-Wallbacteria-1</name>
    <dbReference type="NCBI Taxonomy" id="2013854"/>
    <lineage>
        <taxon>Bacteria</taxon>
        <taxon>Candidatus Walliibacteriota</taxon>
    </lineage>
</organism>
<dbReference type="Gene3D" id="1.10.287.950">
    <property type="entry name" value="Methyl-accepting chemotaxis protein"/>
    <property type="match status" value="1"/>
</dbReference>
<evidence type="ECO:0000313" key="7">
    <source>
        <dbReference type="EMBL" id="PKK88906.1"/>
    </source>
</evidence>
<proteinExistence type="inferred from homology"/>
<keyword evidence="4" id="KW-0812">Transmembrane</keyword>
<dbReference type="PRINTS" id="PR00260">
    <property type="entry name" value="CHEMTRNSDUCR"/>
</dbReference>
<dbReference type="Pfam" id="PF00672">
    <property type="entry name" value="HAMP"/>
    <property type="match status" value="1"/>
</dbReference>
<protein>
    <recommendedName>
        <fullName evidence="9">Methyl-accepting chemotaxis protein</fullName>
    </recommendedName>
</protein>
<dbReference type="SMART" id="SM00283">
    <property type="entry name" value="MA"/>
    <property type="match status" value="1"/>
</dbReference>
<dbReference type="CDD" id="cd06225">
    <property type="entry name" value="HAMP"/>
    <property type="match status" value="1"/>
</dbReference>
<feature type="domain" description="Methyl-accepting transducer" evidence="5">
    <location>
        <begin position="294"/>
        <end position="509"/>
    </location>
</feature>
<dbReference type="Pfam" id="PF00015">
    <property type="entry name" value="MCPsignal"/>
    <property type="match status" value="1"/>
</dbReference>
<dbReference type="InterPro" id="IPR004090">
    <property type="entry name" value="Chemotax_Me-accpt_rcpt"/>
</dbReference>
<evidence type="ECO:0000256" key="4">
    <source>
        <dbReference type="SAM" id="Phobius"/>
    </source>
</evidence>
<evidence type="ECO:0000259" key="6">
    <source>
        <dbReference type="PROSITE" id="PS50885"/>
    </source>
</evidence>
<keyword evidence="1 3" id="KW-0807">Transducer</keyword>
<keyword evidence="4" id="KW-1133">Transmembrane helix</keyword>
<dbReference type="PANTHER" id="PTHR32089:SF112">
    <property type="entry name" value="LYSOZYME-LIKE PROTEIN-RELATED"/>
    <property type="match status" value="1"/>
</dbReference>
<comment type="similarity">
    <text evidence="2">Belongs to the methyl-accepting chemotaxis (MCP) protein family.</text>
</comment>
<name>A0A2N1PKQ2_9BACT</name>
<dbReference type="EMBL" id="PGXC01000031">
    <property type="protein sequence ID" value="PKK88906.1"/>
    <property type="molecule type" value="Genomic_DNA"/>
</dbReference>
<feature type="transmembrane region" description="Helical" evidence="4">
    <location>
        <begin position="12"/>
        <end position="34"/>
    </location>
</feature>
<evidence type="ECO:0000313" key="8">
    <source>
        <dbReference type="Proteomes" id="UP000233256"/>
    </source>
</evidence>
<feature type="domain" description="HAMP" evidence="6">
    <location>
        <begin position="209"/>
        <end position="261"/>
    </location>
</feature>
<dbReference type="PROSITE" id="PS50885">
    <property type="entry name" value="HAMP"/>
    <property type="match status" value="1"/>
</dbReference>
<gene>
    <name evidence="7" type="ORF">CVV64_16815</name>
</gene>
<evidence type="ECO:0008006" key="9">
    <source>
        <dbReference type="Google" id="ProtNLM"/>
    </source>
</evidence>
<keyword evidence="4" id="KW-0472">Membrane</keyword>
<dbReference type="GO" id="GO:0016020">
    <property type="term" value="C:membrane"/>
    <property type="evidence" value="ECO:0007669"/>
    <property type="project" value="InterPro"/>
</dbReference>
<dbReference type="Proteomes" id="UP000233256">
    <property type="component" value="Unassembled WGS sequence"/>
</dbReference>
<dbReference type="SMART" id="SM00304">
    <property type="entry name" value="HAMP"/>
    <property type="match status" value="1"/>
</dbReference>
<dbReference type="GO" id="GO:0004888">
    <property type="term" value="F:transmembrane signaling receptor activity"/>
    <property type="evidence" value="ECO:0007669"/>
    <property type="project" value="InterPro"/>
</dbReference>
<evidence type="ECO:0000259" key="5">
    <source>
        <dbReference type="PROSITE" id="PS50111"/>
    </source>
</evidence>
<dbReference type="SUPFAM" id="SSF58104">
    <property type="entry name" value="Methyl-accepting chemotaxis protein (MCP) signaling domain"/>
    <property type="match status" value="1"/>
</dbReference>
<comment type="caution">
    <text evidence="7">The sequence shown here is derived from an EMBL/GenBank/DDBJ whole genome shotgun (WGS) entry which is preliminary data.</text>
</comment>
<sequence>MLKKMNIKDKIWLSILIVMGGYLLSMTLASMMGIKTTRSLEFVAHQLFPASQKSQELLVSFKEQVKCYEDAVIMGESSHLAKAENLTGNCRTILERLSTIPGLPASARSEIKALIRDTSDYSRKAEPIYSAMTQGNISPESQKQAAELEALSKELQTRLDVLSMALAGALRDELLTTSGNISRQNWAGAILFLVIICLSILLNRHIVTKMIVNPLNQAVTLAQRVSSGDLSAAVLVDSSDEVGTLVRTLNEMAQNLRSMIREILSTTSSLNDISLDLGSLSNRLEVNVDNLEGKSGTAANAAENMSGNMSDLSSNADQSALNINMVATSAEELSATIVDVTRNSERAREITTSAVDYIHRVSSGVSGLETAAHQVSKIIEIILEIAEQSKLLALNATIEAARAGEVGKGFAVVANEVKELAGQTNQAVEDIRHKIMAIQQSTNETIEEVSQIEGVFRDIDNIVRSIALAMEEEESNTRDIATNVTHAARANKEITRGITDAATTARNITDDIVTVNGISTEISSASHLVSAKSRNLETLSSELKNLVERFTL</sequence>
<dbReference type="AlphaFoldDB" id="A0A2N1PKQ2"/>
<dbReference type="PANTHER" id="PTHR32089">
    <property type="entry name" value="METHYL-ACCEPTING CHEMOTAXIS PROTEIN MCPB"/>
    <property type="match status" value="1"/>
</dbReference>
<evidence type="ECO:0000256" key="3">
    <source>
        <dbReference type="PROSITE-ProRule" id="PRU00284"/>
    </source>
</evidence>
<dbReference type="InterPro" id="IPR004089">
    <property type="entry name" value="MCPsignal_dom"/>
</dbReference>
<dbReference type="GO" id="GO:0006935">
    <property type="term" value="P:chemotaxis"/>
    <property type="evidence" value="ECO:0007669"/>
    <property type="project" value="InterPro"/>
</dbReference>
<evidence type="ECO:0000256" key="1">
    <source>
        <dbReference type="ARBA" id="ARBA00023224"/>
    </source>
</evidence>
<dbReference type="PROSITE" id="PS50111">
    <property type="entry name" value="CHEMOTAXIS_TRANSDUC_2"/>
    <property type="match status" value="1"/>
</dbReference>
<reference evidence="7 8" key="1">
    <citation type="journal article" date="2017" name="ISME J.">
        <title>Potential for microbial H2 and metal transformations associated with novel bacteria and archaea in deep terrestrial subsurface sediments.</title>
        <authorList>
            <person name="Hernsdorf A.W."/>
            <person name="Amano Y."/>
            <person name="Miyakawa K."/>
            <person name="Ise K."/>
            <person name="Suzuki Y."/>
            <person name="Anantharaman K."/>
            <person name="Probst A."/>
            <person name="Burstein D."/>
            <person name="Thomas B.C."/>
            <person name="Banfield J.F."/>
        </authorList>
    </citation>
    <scope>NUCLEOTIDE SEQUENCE [LARGE SCALE GENOMIC DNA]</scope>
    <source>
        <strain evidence="7">HGW-Wallbacteria-1</strain>
    </source>
</reference>
<dbReference type="GO" id="GO:0007165">
    <property type="term" value="P:signal transduction"/>
    <property type="evidence" value="ECO:0007669"/>
    <property type="project" value="UniProtKB-KW"/>
</dbReference>
<accession>A0A2N1PKQ2</accession>
<evidence type="ECO:0000256" key="2">
    <source>
        <dbReference type="ARBA" id="ARBA00029447"/>
    </source>
</evidence>
<dbReference type="InterPro" id="IPR003660">
    <property type="entry name" value="HAMP_dom"/>
</dbReference>